<evidence type="ECO:0008006" key="4">
    <source>
        <dbReference type="Google" id="ProtNLM"/>
    </source>
</evidence>
<keyword evidence="3" id="KW-1185">Reference proteome</keyword>
<organism evidence="2 3">
    <name type="scientific">Paenibacillus anaericanus</name>
    <dbReference type="NCBI Taxonomy" id="170367"/>
    <lineage>
        <taxon>Bacteria</taxon>
        <taxon>Bacillati</taxon>
        <taxon>Bacillota</taxon>
        <taxon>Bacilli</taxon>
        <taxon>Bacillales</taxon>
        <taxon>Paenibacillaceae</taxon>
        <taxon>Paenibacillus</taxon>
    </lineage>
</organism>
<feature type="signal peptide" evidence="1">
    <location>
        <begin position="1"/>
        <end position="31"/>
    </location>
</feature>
<protein>
    <recommendedName>
        <fullName evidence="4">VCBS repeat-containing protein</fullName>
    </recommendedName>
</protein>
<dbReference type="OrthoDB" id="2623186at2"/>
<accession>A0A3S1EGZ7</accession>
<evidence type="ECO:0000256" key="1">
    <source>
        <dbReference type="SAM" id="SignalP"/>
    </source>
</evidence>
<comment type="caution">
    <text evidence="2">The sequence shown here is derived from an EMBL/GenBank/DDBJ whole genome shotgun (WGS) entry which is preliminary data.</text>
</comment>
<dbReference type="Proteomes" id="UP000279446">
    <property type="component" value="Unassembled WGS sequence"/>
</dbReference>
<sequence length="258" mass="27804">MITSFTKNSTKWSLVGLAVILLISGCALTNAKTDVSQKGDNVIEYATQLKFAAVPTSELPAEKPEAGLKELKGTELELQINGKKVLVKLYQGTDSHDVYAFLIDEGQSYSIGLASSYSLLGINELIASDLTGNGQNELLISGDMGAAYVELKVIGYDAETKRWLNLLTMGTPKIVDLDGDGKSDLMAVSAAGSIPSYLLIYQWTQGHFEMADVVKQLGNVYTTLVEQDGSTLIQSGTDDAKKLFRYADGELAEVNTTE</sequence>
<name>A0A3S1EGZ7_9BACL</name>
<proteinExistence type="predicted"/>
<dbReference type="PROSITE" id="PS51257">
    <property type="entry name" value="PROKAR_LIPOPROTEIN"/>
    <property type="match status" value="1"/>
</dbReference>
<reference evidence="2 3" key="1">
    <citation type="submission" date="2018-12" db="EMBL/GenBank/DDBJ databases">
        <authorList>
            <person name="Sun L."/>
            <person name="Chen Z."/>
        </authorList>
    </citation>
    <scope>NUCLEOTIDE SEQUENCE [LARGE SCALE GENOMIC DNA]</scope>
    <source>
        <strain evidence="2 3">DSM 15890</strain>
    </source>
</reference>
<evidence type="ECO:0000313" key="2">
    <source>
        <dbReference type="EMBL" id="RUT45515.1"/>
    </source>
</evidence>
<dbReference type="AlphaFoldDB" id="A0A3S1EGZ7"/>
<dbReference type="SUPFAM" id="SSF69318">
    <property type="entry name" value="Integrin alpha N-terminal domain"/>
    <property type="match status" value="1"/>
</dbReference>
<dbReference type="EMBL" id="RZNY01000011">
    <property type="protein sequence ID" value="RUT45515.1"/>
    <property type="molecule type" value="Genomic_DNA"/>
</dbReference>
<feature type="chain" id="PRO_5018622203" description="VCBS repeat-containing protein" evidence="1">
    <location>
        <begin position="32"/>
        <end position="258"/>
    </location>
</feature>
<keyword evidence="1" id="KW-0732">Signal</keyword>
<gene>
    <name evidence="2" type="ORF">EJP82_14565</name>
</gene>
<dbReference type="RefSeq" id="WP_127192790.1">
    <property type="nucleotide sequence ID" value="NZ_RZNY01000011.1"/>
</dbReference>
<dbReference type="InterPro" id="IPR028994">
    <property type="entry name" value="Integrin_alpha_N"/>
</dbReference>
<evidence type="ECO:0000313" key="3">
    <source>
        <dbReference type="Proteomes" id="UP000279446"/>
    </source>
</evidence>